<dbReference type="AlphaFoldDB" id="A0A1M6MZE5"/>
<keyword evidence="5 7" id="KW-1133">Transmembrane helix</keyword>
<feature type="transmembrane region" description="Helical" evidence="7">
    <location>
        <begin position="86"/>
        <end position="113"/>
    </location>
</feature>
<keyword evidence="4 7" id="KW-0812">Transmembrane</keyword>
<keyword evidence="6 7" id="KW-0472">Membrane</keyword>
<comment type="similarity">
    <text evidence="2">Belongs to the SLC12A transporter family.</text>
</comment>
<dbReference type="Pfam" id="PF00324">
    <property type="entry name" value="AA_permease"/>
    <property type="match status" value="2"/>
</dbReference>
<feature type="transmembrane region" description="Helical" evidence="7">
    <location>
        <begin position="454"/>
        <end position="470"/>
    </location>
</feature>
<dbReference type="PANTHER" id="PTHR11827:SF72">
    <property type="entry name" value="GH08340P"/>
    <property type="match status" value="1"/>
</dbReference>
<feature type="transmembrane region" description="Helical" evidence="7">
    <location>
        <begin position="334"/>
        <end position="360"/>
    </location>
</feature>
<dbReference type="Proteomes" id="UP000184231">
    <property type="component" value="Unassembled WGS sequence"/>
</dbReference>
<evidence type="ECO:0000256" key="6">
    <source>
        <dbReference type="ARBA" id="ARBA00023136"/>
    </source>
</evidence>
<organism evidence="9 10">
    <name type="scientific">Arenibacter nanhaiticus</name>
    <dbReference type="NCBI Taxonomy" id="558155"/>
    <lineage>
        <taxon>Bacteria</taxon>
        <taxon>Pseudomonadati</taxon>
        <taxon>Bacteroidota</taxon>
        <taxon>Flavobacteriia</taxon>
        <taxon>Flavobacteriales</taxon>
        <taxon>Flavobacteriaceae</taxon>
        <taxon>Arenibacter</taxon>
    </lineage>
</organism>
<feature type="transmembrane region" description="Helical" evidence="7">
    <location>
        <begin position="258"/>
        <end position="282"/>
    </location>
</feature>
<feature type="transmembrane region" description="Helical" evidence="7">
    <location>
        <begin position="294"/>
        <end position="314"/>
    </location>
</feature>
<keyword evidence="10" id="KW-1185">Reference proteome</keyword>
<name>A0A1M6MZE5_9FLAO</name>
<evidence type="ECO:0000256" key="5">
    <source>
        <dbReference type="ARBA" id="ARBA00022989"/>
    </source>
</evidence>
<sequence>MQQNFENKVQTFGTAPVFFTAIATILGAILFLRFGFAVGQVGFLGAVGLILIGHAVTIPTAMAIAEIATNQKVEGGGEYYIISRSFGLVIGSTIGIALYFSQAISVAFYVMAFSEAFTVFLDWLMATLAMPDWLQWLLRQKQTIGIPGLLLLTYVMLTKGADLGVKLLYTVVAVLGISLLAFFMGTTEYSRNHEFDPNASLKNIIEPSESIGKDPATVEYSKALPVDSLVGGEMADKGLQTPTGPSEKGEKENGFPEAIGFFIVFSIIFPAFTGMTAGVGLSGDLKNPGRSIPLGTLAATLCGMLMYILIAWKLTVSAPPEELADTSRMVMAEIAWQGWWLIPLGLAAATISSALGSIMVAPRTLQAIARDGIFPTPKFNNWLSKGKGKKDEPFNASVITILIAGLFILIGALDSVAQIISMFFMVTYGSLCMISFLNHFAADPSYRPKFKSRWYVSLFGALSCFALMFFMNAGYAALAIILIMLLFVSVMYYNRDKRNLAVIFQGVIFQLSRQMQVFLQKTEKEQTQSWRPSAIAISEDSFNRFSAFQLLRWIAYKHGFGTYIHYIKGYLSKESNMEAARCKKELIAMADVSRSNVFIDTMVSPSFTSTVAQIIQLPGIAGKENNLLLFEYHKNHPDNLKDIVDNLGLVTSVDFDLIILASSERGFGLKKQIHLWISPYDFDNANLMILLAYILLGHPDWKKATIKIYAIFPEDSIKEERERLFLLIQNGQLPISPKNIEFIAQKSASSIKNIINGKSKNADLTIVGFIEKAVVHLGAKAFEGYEQVGNVLFVNASESKEIK</sequence>
<dbReference type="EMBL" id="FQYX01000051">
    <property type="protein sequence ID" value="SHJ88780.1"/>
    <property type="molecule type" value="Genomic_DNA"/>
</dbReference>
<evidence type="ECO:0000256" key="3">
    <source>
        <dbReference type="ARBA" id="ARBA00022448"/>
    </source>
</evidence>
<dbReference type="GO" id="GO:0015377">
    <property type="term" value="F:chloride:monoatomic cation symporter activity"/>
    <property type="evidence" value="ECO:0007669"/>
    <property type="project" value="InterPro"/>
</dbReference>
<evidence type="ECO:0000313" key="9">
    <source>
        <dbReference type="EMBL" id="SHJ88780.1"/>
    </source>
</evidence>
<feature type="domain" description="Amino acid permease/ SLC12A" evidence="8">
    <location>
        <begin position="253"/>
        <end position="498"/>
    </location>
</feature>
<proteinExistence type="inferred from homology"/>
<dbReference type="InterPro" id="IPR004841">
    <property type="entry name" value="AA-permease/SLC12A_dom"/>
</dbReference>
<evidence type="ECO:0000256" key="2">
    <source>
        <dbReference type="ARBA" id="ARBA00010593"/>
    </source>
</evidence>
<dbReference type="PANTHER" id="PTHR11827">
    <property type="entry name" value="SOLUTE CARRIER FAMILY 12, CATION COTRANSPORTERS"/>
    <property type="match status" value="1"/>
</dbReference>
<evidence type="ECO:0000256" key="1">
    <source>
        <dbReference type="ARBA" id="ARBA00004141"/>
    </source>
</evidence>
<reference evidence="9 10" key="1">
    <citation type="submission" date="2016-11" db="EMBL/GenBank/DDBJ databases">
        <authorList>
            <person name="Jaros S."/>
            <person name="Januszkiewicz K."/>
            <person name="Wedrychowicz H."/>
        </authorList>
    </citation>
    <scope>NUCLEOTIDE SEQUENCE [LARGE SCALE GENOMIC DNA]</scope>
    <source>
        <strain evidence="9 10">CGMCC 1.8863</strain>
    </source>
</reference>
<dbReference type="GO" id="GO:0016020">
    <property type="term" value="C:membrane"/>
    <property type="evidence" value="ECO:0007669"/>
    <property type="project" value="UniProtKB-SubCell"/>
</dbReference>
<feature type="domain" description="Amino acid permease/ SLC12A" evidence="8">
    <location>
        <begin position="17"/>
        <end position="158"/>
    </location>
</feature>
<keyword evidence="3" id="KW-0813">Transport</keyword>
<protein>
    <submittedName>
        <fullName evidence="9">Amino acid transporter</fullName>
    </submittedName>
</protein>
<evidence type="ECO:0000313" key="10">
    <source>
        <dbReference type="Proteomes" id="UP000184231"/>
    </source>
</evidence>
<evidence type="ECO:0000256" key="4">
    <source>
        <dbReference type="ARBA" id="ARBA00022692"/>
    </source>
</evidence>
<feature type="transmembrane region" description="Helical" evidence="7">
    <location>
        <begin position="419"/>
        <end position="442"/>
    </location>
</feature>
<accession>A0A1M6MZE5</accession>
<feature type="transmembrane region" description="Helical" evidence="7">
    <location>
        <begin position="133"/>
        <end position="155"/>
    </location>
</feature>
<gene>
    <name evidence="9" type="ORF">SAMN04487911_1517</name>
</gene>
<dbReference type="FunFam" id="1.20.1740.10:FF:000013">
    <property type="entry name" value="Solute carrier family 12 member"/>
    <property type="match status" value="1"/>
</dbReference>
<evidence type="ECO:0000256" key="7">
    <source>
        <dbReference type="SAM" id="Phobius"/>
    </source>
</evidence>
<feature type="transmembrane region" description="Helical" evidence="7">
    <location>
        <begin position="394"/>
        <end position="413"/>
    </location>
</feature>
<dbReference type="STRING" id="558155.SAMN04487911_1517"/>
<dbReference type="InterPro" id="IPR004842">
    <property type="entry name" value="SLC12A_fam"/>
</dbReference>
<comment type="subcellular location">
    <subcellularLocation>
        <location evidence="1">Membrane</location>
        <topology evidence="1">Multi-pass membrane protein</topology>
    </subcellularLocation>
</comment>
<feature type="transmembrane region" description="Helical" evidence="7">
    <location>
        <begin position="12"/>
        <end position="36"/>
    </location>
</feature>
<dbReference type="RefSeq" id="WP_072766001.1">
    <property type="nucleotide sequence ID" value="NZ_FQYX01000051.1"/>
</dbReference>
<feature type="transmembrane region" description="Helical" evidence="7">
    <location>
        <begin position="476"/>
        <end position="493"/>
    </location>
</feature>
<evidence type="ECO:0000259" key="8">
    <source>
        <dbReference type="Pfam" id="PF00324"/>
    </source>
</evidence>
<feature type="transmembrane region" description="Helical" evidence="7">
    <location>
        <begin position="42"/>
        <end position="65"/>
    </location>
</feature>
<feature type="transmembrane region" description="Helical" evidence="7">
    <location>
        <begin position="167"/>
        <end position="185"/>
    </location>
</feature>
<dbReference type="OrthoDB" id="3181223at2"/>
<dbReference type="Gene3D" id="1.20.1740.10">
    <property type="entry name" value="Amino acid/polyamine transporter I"/>
    <property type="match status" value="1"/>
</dbReference>